<dbReference type="GO" id="GO:0046872">
    <property type="term" value="F:metal ion binding"/>
    <property type="evidence" value="ECO:0007669"/>
    <property type="project" value="UniProtKB-KW"/>
</dbReference>
<feature type="transmembrane region" description="Helical" evidence="12">
    <location>
        <begin position="218"/>
        <end position="240"/>
    </location>
</feature>
<evidence type="ECO:0000256" key="8">
    <source>
        <dbReference type="ARBA" id="ARBA00022982"/>
    </source>
</evidence>
<name>A0AAX2F6J8_9BACT</name>
<reference evidence="13 14" key="1">
    <citation type="submission" date="2016-11" db="EMBL/GenBank/DDBJ databases">
        <authorList>
            <person name="Varghese N."/>
            <person name="Submissions S."/>
        </authorList>
    </citation>
    <scope>NUCLEOTIDE SEQUENCE [LARGE SCALE GENOMIC DNA]</scope>
    <source>
        <strain evidence="13 14">DSM 22613</strain>
    </source>
</reference>
<feature type="transmembrane region" description="Helical" evidence="12">
    <location>
        <begin position="12"/>
        <end position="34"/>
    </location>
</feature>
<dbReference type="PANTHER" id="PTHR43141:SF5">
    <property type="entry name" value="CYTOCHROME BD-I UBIQUINOL OXIDASE SUBUNIT 2"/>
    <property type="match status" value="1"/>
</dbReference>
<evidence type="ECO:0000256" key="7">
    <source>
        <dbReference type="ARBA" id="ARBA00022723"/>
    </source>
</evidence>
<dbReference type="GO" id="GO:0005886">
    <property type="term" value="C:plasma membrane"/>
    <property type="evidence" value="ECO:0007669"/>
    <property type="project" value="UniProtKB-SubCell"/>
</dbReference>
<keyword evidence="9 12" id="KW-1133">Transmembrane helix</keyword>
<comment type="similarity">
    <text evidence="2">Belongs to the cytochrome ubiquinol oxidase subunit 2 family.</text>
</comment>
<evidence type="ECO:0000256" key="12">
    <source>
        <dbReference type="SAM" id="Phobius"/>
    </source>
</evidence>
<keyword evidence="6 12" id="KW-0812">Transmembrane</keyword>
<gene>
    <name evidence="13" type="ORF">SAMN05444364_1369</name>
</gene>
<feature type="transmembrane region" description="Helical" evidence="12">
    <location>
        <begin position="291"/>
        <end position="311"/>
    </location>
</feature>
<feature type="transmembrane region" description="Helical" evidence="12">
    <location>
        <begin position="121"/>
        <end position="140"/>
    </location>
</feature>
<evidence type="ECO:0000256" key="9">
    <source>
        <dbReference type="ARBA" id="ARBA00022989"/>
    </source>
</evidence>
<evidence type="ECO:0000256" key="2">
    <source>
        <dbReference type="ARBA" id="ARBA00007543"/>
    </source>
</evidence>
<feature type="transmembrane region" description="Helical" evidence="12">
    <location>
        <begin position="83"/>
        <end position="100"/>
    </location>
</feature>
<evidence type="ECO:0000256" key="10">
    <source>
        <dbReference type="ARBA" id="ARBA00023004"/>
    </source>
</evidence>
<proteinExistence type="inferred from homology"/>
<dbReference type="EMBL" id="FQWA01000036">
    <property type="protein sequence ID" value="SHG10108.1"/>
    <property type="molecule type" value="Genomic_DNA"/>
</dbReference>
<evidence type="ECO:0000313" key="14">
    <source>
        <dbReference type="Proteomes" id="UP000184105"/>
    </source>
</evidence>
<dbReference type="GO" id="GO:0009055">
    <property type="term" value="F:electron transfer activity"/>
    <property type="evidence" value="ECO:0007669"/>
    <property type="project" value="TreeGrafter"/>
</dbReference>
<dbReference type="RefSeq" id="WP_025839344.1">
    <property type="nucleotide sequence ID" value="NZ_BAKP01000037.1"/>
</dbReference>
<evidence type="ECO:0000256" key="6">
    <source>
        <dbReference type="ARBA" id="ARBA00022692"/>
    </source>
</evidence>
<dbReference type="GO" id="GO:0016682">
    <property type="term" value="F:oxidoreductase activity, acting on diphenols and related substances as donors, oxygen as acceptor"/>
    <property type="evidence" value="ECO:0007669"/>
    <property type="project" value="TreeGrafter"/>
</dbReference>
<keyword evidence="5" id="KW-0349">Heme</keyword>
<dbReference type="GO" id="GO:0019646">
    <property type="term" value="P:aerobic electron transport chain"/>
    <property type="evidence" value="ECO:0007669"/>
    <property type="project" value="TreeGrafter"/>
</dbReference>
<feature type="transmembrane region" description="Helical" evidence="12">
    <location>
        <begin position="55"/>
        <end position="77"/>
    </location>
</feature>
<keyword evidence="10" id="KW-0408">Iron</keyword>
<dbReference type="Pfam" id="PF02322">
    <property type="entry name" value="Cyt_bd_oxida_II"/>
    <property type="match status" value="1"/>
</dbReference>
<comment type="subcellular location">
    <subcellularLocation>
        <location evidence="1">Cell membrane</location>
        <topology evidence="1">Multi-pass membrane protein</topology>
    </subcellularLocation>
</comment>
<protein>
    <submittedName>
        <fullName evidence="13">Cytochrome d ubiquinol oxidase subunit II</fullName>
    </submittedName>
</protein>
<dbReference type="InterPro" id="IPR003317">
    <property type="entry name" value="Cyt-d_oxidase_su2"/>
</dbReference>
<comment type="caution">
    <text evidence="13">The sequence shown here is derived from an EMBL/GenBank/DDBJ whole genome shotgun (WGS) entry which is preliminary data.</text>
</comment>
<dbReference type="AlphaFoldDB" id="A0AAX2F6J8"/>
<evidence type="ECO:0000256" key="5">
    <source>
        <dbReference type="ARBA" id="ARBA00022617"/>
    </source>
</evidence>
<evidence type="ECO:0000256" key="1">
    <source>
        <dbReference type="ARBA" id="ARBA00004651"/>
    </source>
</evidence>
<keyword evidence="7" id="KW-0479">Metal-binding</keyword>
<accession>A0AAX2F6J8</accession>
<keyword evidence="4" id="KW-1003">Cell membrane</keyword>
<organism evidence="13 14">
    <name type="scientific">Prevotella scopos JCM 17725</name>
    <dbReference type="NCBI Taxonomy" id="1236518"/>
    <lineage>
        <taxon>Bacteria</taxon>
        <taxon>Pseudomonadati</taxon>
        <taxon>Bacteroidota</taxon>
        <taxon>Bacteroidia</taxon>
        <taxon>Bacteroidales</taxon>
        <taxon>Prevotellaceae</taxon>
        <taxon>Prevotella</taxon>
    </lineage>
</organism>
<evidence type="ECO:0000256" key="4">
    <source>
        <dbReference type="ARBA" id="ARBA00022475"/>
    </source>
</evidence>
<sequence length="380" mass="42732">MTYDFLQHYWWFIISLLGGLLVFLLFVQGANSMIFQLGKTEEERRMLINSTGRKWEFTFTTLVTFGGAFFASFPLFYSTSFGGAYWVWVLILFTFIIQAISYEFQNKAGNLFGVRTFQTGLIINGILGPLLLGGAVATFFTGSNFIVEKGNITDFMQPVISHWANGSRGLDVLLNPWVVIFGISVVFLARILGTLYINNNVNDNIIRGRVRKQLLVNTVLFLLFFLPFLIVTLVGEGYAINEAGVIVMEPMKYLNNLLAMWPLAIILLVGVVLLLFGIVKTVLKPEYVRGIWPAGIGVVLVVLVLFLIAGWNNTAYYPSTADLQSSLTLQNSSSSEFTLKAMFYVSFLVPFVLAYIVYAWRAIDKKAIDRKEIAEDDHAY</sequence>
<dbReference type="PANTHER" id="PTHR43141">
    <property type="entry name" value="CYTOCHROME BD2 SUBUNIT II"/>
    <property type="match status" value="1"/>
</dbReference>
<feature type="transmembrane region" description="Helical" evidence="12">
    <location>
        <begin position="260"/>
        <end position="279"/>
    </location>
</feature>
<evidence type="ECO:0000256" key="3">
    <source>
        <dbReference type="ARBA" id="ARBA00022448"/>
    </source>
</evidence>
<keyword evidence="8" id="KW-0249">Electron transport</keyword>
<evidence type="ECO:0000256" key="11">
    <source>
        <dbReference type="ARBA" id="ARBA00023136"/>
    </source>
</evidence>
<keyword evidence="3" id="KW-0813">Transport</keyword>
<dbReference type="Proteomes" id="UP000184105">
    <property type="component" value="Unassembled WGS sequence"/>
</dbReference>
<keyword evidence="14" id="KW-1185">Reference proteome</keyword>
<dbReference type="GO" id="GO:0070069">
    <property type="term" value="C:cytochrome complex"/>
    <property type="evidence" value="ECO:0007669"/>
    <property type="project" value="TreeGrafter"/>
</dbReference>
<keyword evidence="11 12" id="KW-0472">Membrane</keyword>
<feature type="transmembrane region" description="Helical" evidence="12">
    <location>
        <begin position="177"/>
        <end position="197"/>
    </location>
</feature>
<feature type="transmembrane region" description="Helical" evidence="12">
    <location>
        <begin position="341"/>
        <end position="360"/>
    </location>
</feature>
<evidence type="ECO:0000313" key="13">
    <source>
        <dbReference type="EMBL" id="SHG10108.1"/>
    </source>
</evidence>